<organism evidence="1 2">
    <name type="scientific">Acanthopleuribacter pedis</name>
    <dbReference type="NCBI Taxonomy" id="442870"/>
    <lineage>
        <taxon>Bacteria</taxon>
        <taxon>Pseudomonadati</taxon>
        <taxon>Acidobacteriota</taxon>
        <taxon>Holophagae</taxon>
        <taxon>Acanthopleuribacterales</taxon>
        <taxon>Acanthopleuribacteraceae</taxon>
        <taxon>Acanthopleuribacter</taxon>
    </lineage>
</organism>
<dbReference type="RefSeq" id="WP_207861941.1">
    <property type="nucleotide sequence ID" value="NZ_JAFREP010000029.1"/>
</dbReference>
<evidence type="ECO:0000313" key="2">
    <source>
        <dbReference type="Proteomes" id="UP000664417"/>
    </source>
</evidence>
<accession>A0A8J7QD70</accession>
<gene>
    <name evidence="1" type="ORF">J3U88_26040</name>
</gene>
<proteinExistence type="predicted"/>
<dbReference type="AlphaFoldDB" id="A0A8J7QD70"/>
<dbReference type="Proteomes" id="UP000664417">
    <property type="component" value="Unassembled WGS sequence"/>
</dbReference>
<evidence type="ECO:0000313" key="1">
    <source>
        <dbReference type="EMBL" id="MBO1321969.1"/>
    </source>
</evidence>
<dbReference type="EMBL" id="JAFREP010000029">
    <property type="protein sequence ID" value="MBO1321969.1"/>
    <property type="molecule type" value="Genomic_DNA"/>
</dbReference>
<name>A0A8J7QD70_9BACT</name>
<keyword evidence="2" id="KW-1185">Reference proteome</keyword>
<sequence length="174" mass="19330">MKIQELFETMNQIDPNLLKPAGFSAALCDLAQTAREITDQAEVHQALIAYQARFPRMQGWLCRQSDVVQINAGRLPDAAPIQYGELAGDAHHSLFMRPNGCGGLRWITLVEKAGDRYLAVAHRHLGRPRAPDDRGPVRNLLYRVYWDRGDASSSRGFVPAATRFTGFEGLAVTP</sequence>
<protein>
    <submittedName>
        <fullName evidence="1">Uncharacterized protein</fullName>
    </submittedName>
</protein>
<comment type="caution">
    <text evidence="1">The sequence shown here is derived from an EMBL/GenBank/DDBJ whole genome shotgun (WGS) entry which is preliminary data.</text>
</comment>
<reference evidence="1" key="1">
    <citation type="submission" date="2021-03" db="EMBL/GenBank/DDBJ databases">
        <authorList>
            <person name="Wang G."/>
        </authorList>
    </citation>
    <scope>NUCLEOTIDE SEQUENCE</scope>
    <source>
        <strain evidence="1">KCTC 12899</strain>
    </source>
</reference>